<dbReference type="GO" id="GO:0005789">
    <property type="term" value="C:endoplasmic reticulum membrane"/>
    <property type="evidence" value="ECO:0007669"/>
    <property type="project" value="UniProtKB-SubCell"/>
</dbReference>
<name>A0A8K1FJH6_PYTOL</name>
<comment type="caution">
    <text evidence="16">The sequence shown here is derived from an EMBL/GenBank/DDBJ whole genome shotgun (WGS) entry which is preliminary data.</text>
</comment>
<dbReference type="EC" id="2.3.1.-" evidence="14"/>
<evidence type="ECO:0000256" key="2">
    <source>
        <dbReference type="ARBA" id="ARBA00004771"/>
    </source>
</evidence>
<evidence type="ECO:0000313" key="17">
    <source>
        <dbReference type="Proteomes" id="UP000794436"/>
    </source>
</evidence>
<keyword evidence="5" id="KW-0444">Lipid biosynthesis</keyword>
<feature type="compositionally biased region" description="Basic and acidic residues" evidence="15">
    <location>
        <begin position="18"/>
        <end position="34"/>
    </location>
</feature>
<evidence type="ECO:0000256" key="3">
    <source>
        <dbReference type="ARBA" id="ARBA00005189"/>
    </source>
</evidence>
<evidence type="ECO:0000256" key="9">
    <source>
        <dbReference type="ARBA" id="ARBA00022824"/>
    </source>
</evidence>
<proteinExistence type="inferred from homology"/>
<dbReference type="AlphaFoldDB" id="A0A8K1FJH6"/>
<keyword evidence="9 14" id="KW-0256">Endoplasmic reticulum</keyword>
<dbReference type="CDD" id="cd07987">
    <property type="entry name" value="LPLAT_MGAT-like"/>
    <property type="match status" value="1"/>
</dbReference>
<accession>A0A8K1FJH6</accession>
<organism evidence="16 17">
    <name type="scientific">Pythium oligandrum</name>
    <name type="common">Mycoparasitic fungus</name>
    <dbReference type="NCBI Taxonomy" id="41045"/>
    <lineage>
        <taxon>Eukaryota</taxon>
        <taxon>Sar</taxon>
        <taxon>Stramenopiles</taxon>
        <taxon>Oomycota</taxon>
        <taxon>Peronosporomycetes</taxon>
        <taxon>Pythiales</taxon>
        <taxon>Pythiaceae</taxon>
        <taxon>Pythium</taxon>
    </lineage>
</organism>
<keyword evidence="17" id="KW-1185">Reference proteome</keyword>
<evidence type="ECO:0000256" key="10">
    <source>
        <dbReference type="ARBA" id="ARBA00022989"/>
    </source>
</evidence>
<evidence type="ECO:0000256" key="8">
    <source>
        <dbReference type="ARBA" id="ARBA00022798"/>
    </source>
</evidence>
<keyword evidence="11" id="KW-0443">Lipid metabolism</keyword>
<dbReference type="PANTHER" id="PTHR12317:SF0">
    <property type="entry name" value="ACYLTRANSFERASE"/>
    <property type="match status" value="1"/>
</dbReference>
<evidence type="ECO:0000313" key="16">
    <source>
        <dbReference type="EMBL" id="TMW60748.1"/>
    </source>
</evidence>
<evidence type="ECO:0000256" key="4">
    <source>
        <dbReference type="ARBA" id="ARBA00005420"/>
    </source>
</evidence>
<dbReference type="Pfam" id="PF03982">
    <property type="entry name" value="DAGAT"/>
    <property type="match status" value="1"/>
</dbReference>
<dbReference type="PANTHER" id="PTHR12317">
    <property type="entry name" value="DIACYLGLYCEROL O-ACYLTRANSFERASE"/>
    <property type="match status" value="1"/>
</dbReference>
<evidence type="ECO:0000256" key="11">
    <source>
        <dbReference type="ARBA" id="ARBA00023098"/>
    </source>
</evidence>
<reference evidence="16" key="1">
    <citation type="submission" date="2019-03" db="EMBL/GenBank/DDBJ databases">
        <title>Long read genome sequence of the mycoparasitic Pythium oligandrum ATCC 38472 isolated from sugarbeet rhizosphere.</title>
        <authorList>
            <person name="Gaulin E."/>
        </authorList>
    </citation>
    <scope>NUCLEOTIDE SEQUENCE</scope>
    <source>
        <strain evidence="16">ATCC 38472_TT</strain>
    </source>
</reference>
<protein>
    <recommendedName>
        <fullName evidence="14">Acyltransferase</fullName>
        <ecNumber evidence="14">2.3.1.-</ecNumber>
    </recommendedName>
</protein>
<comment type="similarity">
    <text evidence="4 14">Belongs to the diacylglycerol acyltransferase family.</text>
</comment>
<sequence length="342" mass="38823">MRCGTIVKGPHKRPPNAFDHRHDTLNMGEKDTRVGGKQTTWPKCVAAGIAALAVCIGLKQSVLATFAWTLLAFYLPSYLDGAEHTGERYWPAYADFCRSNITHGFPMTMECEEEIDPAKQYLFASHPHGILSAHHGVMMTGGSKPSFHDISPMDTRNHLGASVIFRIPIYREYLLWIGCVDASRATAERVLKKGKSLVILVGGIAEQMVSQVKDHTVYVKKRKGHIRLAIKYGVPVVPAYVFGETDLYTHSSFLLKFRQWFAKTFQMALLVAYGDNKWLPWKPHKGVDLHQVFGKPVPVEKNEKPTQEQIDKVHQAYVDELVRVFNKYKEKYGYKDYELKVI</sequence>
<dbReference type="GO" id="GO:0004144">
    <property type="term" value="F:diacylglycerol O-acyltransferase activity"/>
    <property type="evidence" value="ECO:0007669"/>
    <property type="project" value="TreeGrafter"/>
</dbReference>
<keyword evidence="12" id="KW-0472">Membrane</keyword>
<comment type="subcellular location">
    <subcellularLocation>
        <location evidence="1 14">Endoplasmic reticulum membrane</location>
        <topology evidence="1 14">Multi-pass membrane protein</topology>
    </subcellularLocation>
</comment>
<dbReference type="EMBL" id="SPLM01000108">
    <property type="protein sequence ID" value="TMW60748.1"/>
    <property type="molecule type" value="Genomic_DNA"/>
</dbReference>
<comment type="pathway">
    <text evidence="2">Glycerolipid metabolism; triacylglycerol biosynthesis.</text>
</comment>
<keyword evidence="7" id="KW-0812">Transmembrane</keyword>
<keyword evidence="10" id="KW-1133">Transmembrane helix</keyword>
<evidence type="ECO:0000256" key="13">
    <source>
        <dbReference type="ARBA" id="ARBA00023315"/>
    </source>
</evidence>
<evidence type="ECO:0000256" key="1">
    <source>
        <dbReference type="ARBA" id="ARBA00004477"/>
    </source>
</evidence>
<comment type="pathway">
    <text evidence="3">Lipid metabolism.</text>
</comment>
<dbReference type="InterPro" id="IPR007130">
    <property type="entry name" value="DAGAT"/>
</dbReference>
<keyword evidence="13" id="KW-0012">Acyltransferase</keyword>
<evidence type="ECO:0000256" key="12">
    <source>
        <dbReference type="ARBA" id="ARBA00023136"/>
    </source>
</evidence>
<evidence type="ECO:0000256" key="6">
    <source>
        <dbReference type="ARBA" id="ARBA00022679"/>
    </source>
</evidence>
<gene>
    <name evidence="16" type="ORF">Poli38472_000790</name>
</gene>
<evidence type="ECO:0000256" key="7">
    <source>
        <dbReference type="ARBA" id="ARBA00022692"/>
    </source>
</evidence>
<dbReference type="OrthoDB" id="264532at2759"/>
<keyword evidence="8" id="KW-0319">Glycerol metabolism</keyword>
<evidence type="ECO:0000256" key="14">
    <source>
        <dbReference type="RuleBase" id="RU367023"/>
    </source>
</evidence>
<keyword evidence="6 14" id="KW-0808">Transferase</keyword>
<evidence type="ECO:0000256" key="15">
    <source>
        <dbReference type="SAM" id="MobiDB-lite"/>
    </source>
</evidence>
<dbReference type="GO" id="GO:0019432">
    <property type="term" value="P:triglyceride biosynthetic process"/>
    <property type="evidence" value="ECO:0007669"/>
    <property type="project" value="TreeGrafter"/>
</dbReference>
<evidence type="ECO:0000256" key="5">
    <source>
        <dbReference type="ARBA" id="ARBA00022516"/>
    </source>
</evidence>
<dbReference type="Proteomes" id="UP000794436">
    <property type="component" value="Unassembled WGS sequence"/>
</dbReference>
<dbReference type="GO" id="GO:0006071">
    <property type="term" value="P:glycerol metabolic process"/>
    <property type="evidence" value="ECO:0007669"/>
    <property type="project" value="UniProtKB-KW"/>
</dbReference>
<feature type="region of interest" description="Disordered" evidence="15">
    <location>
        <begin position="1"/>
        <end position="34"/>
    </location>
</feature>